<sequence>MLSPYIKLNDNCVLCAKLRNAQNDPDFLFDGGHNVLVFKSPFAEKWPGALMPIFKRHIYEHSDIRNSDLPDTLHTLVCLEKAIRKVTDCKRINLVKFANVAHHLHWHIIPRYPNENYSKKCSWELNDYSKKQLYSWVEGSFFEPNNPIYQNIVQESLFEIKNRGSSYFGCALFLRPSDEKLRKEYFQLNIDIILKMARENPKDWECLLMKRNYFDYAWDFIGGNCEINEFPEQAMIREVSEEVGWKILKYKEVTRQWRMGSIKGIVYFAIPEEPQFMENDPPRIHCEEVNTVKYFNLVEILNDLSLPDSVRGRISAFLNEKSDFTSADG</sequence>
<evidence type="ECO:0000259" key="4">
    <source>
        <dbReference type="PROSITE" id="PS51462"/>
    </source>
</evidence>
<dbReference type="PROSITE" id="PS51462">
    <property type="entry name" value="NUDIX"/>
    <property type="match status" value="1"/>
</dbReference>
<dbReference type="OrthoDB" id="9799145at2"/>
<feature type="domain" description="HIT" evidence="3">
    <location>
        <begin position="50"/>
        <end position="118"/>
    </location>
</feature>
<dbReference type="Pfam" id="PF00293">
    <property type="entry name" value="NUDIX"/>
    <property type="match status" value="1"/>
</dbReference>
<evidence type="ECO:0000313" key="6">
    <source>
        <dbReference type="Proteomes" id="UP000184731"/>
    </source>
</evidence>
<dbReference type="CDD" id="cd02883">
    <property type="entry name" value="NUDIX_Hydrolase"/>
    <property type="match status" value="1"/>
</dbReference>
<reference evidence="5 6" key="1">
    <citation type="submission" date="2016-10" db="EMBL/GenBank/DDBJ databases">
        <title>Silvanigrella aquatica sp. nov., isolated from a freshwater lake located in the Black Forest, Germany, description of Silvanigrellaceae fam. nov., Silvanigrellales ord. nov., reclassification of the order Bdellovibrionales in the class Oligoflexia, reclassification of the families Bacteriovoracaceae and Halobacteriovoraceae in the new order Bacteriovoracales ord. nov., and reclassification of the family Pseudobacteriovoracaceae in the order Oligoflexiales.</title>
        <authorList>
            <person name="Hahn M.W."/>
            <person name="Schmidt J."/>
            <person name="Koll U."/>
            <person name="Rohde M."/>
            <person name="Verbag S."/>
            <person name="Pitt A."/>
            <person name="Nakai R."/>
            <person name="Naganuma T."/>
            <person name="Lang E."/>
        </authorList>
    </citation>
    <scope>NUCLEOTIDE SEQUENCE [LARGE SCALE GENOMIC DNA]</scope>
    <source>
        <strain evidence="5 6">MWH-Nonnen-W8red</strain>
    </source>
</reference>
<dbReference type="InterPro" id="IPR015797">
    <property type="entry name" value="NUDIX_hydrolase-like_dom_sf"/>
</dbReference>
<dbReference type="EMBL" id="CP017834">
    <property type="protein sequence ID" value="APJ02919.1"/>
    <property type="molecule type" value="Genomic_DNA"/>
</dbReference>
<dbReference type="InterPro" id="IPR000086">
    <property type="entry name" value="NUDIX_hydrolase_dom"/>
</dbReference>
<evidence type="ECO:0000256" key="1">
    <source>
        <dbReference type="ARBA" id="ARBA00022801"/>
    </source>
</evidence>
<dbReference type="Gene3D" id="3.90.79.10">
    <property type="entry name" value="Nucleoside Triphosphate Pyrophosphohydrolase"/>
    <property type="match status" value="1"/>
</dbReference>
<accession>A0A1L4CY95</accession>
<dbReference type="SUPFAM" id="SSF54197">
    <property type="entry name" value="HIT-like"/>
    <property type="match status" value="1"/>
</dbReference>
<gene>
    <name evidence="5" type="ORF">AXG55_02890</name>
</gene>
<dbReference type="InterPro" id="IPR036265">
    <property type="entry name" value="HIT-like_sf"/>
</dbReference>
<feature type="domain" description="Nudix hydrolase" evidence="4">
    <location>
        <begin position="185"/>
        <end position="320"/>
    </location>
</feature>
<keyword evidence="1" id="KW-0378">Hydrolase</keyword>
<dbReference type="Gene3D" id="3.30.428.10">
    <property type="entry name" value="HIT-like"/>
    <property type="match status" value="1"/>
</dbReference>
<dbReference type="STRING" id="1915309.AXG55_02890"/>
<name>A0A1L4CY95_9BACT</name>
<feature type="short sequence motif" description="Histidine triad motif" evidence="2">
    <location>
        <begin position="103"/>
        <end position="107"/>
    </location>
</feature>
<evidence type="ECO:0000259" key="3">
    <source>
        <dbReference type="PROSITE" id="PS51084"/>
    </source>
</evidence>
<evidence type="ECO:0000313" key="5">
    <source>
        <dbReference type="EMBL" id="APJ02919.1"/>
    </source>
</evidence>
<dbReference type="Proteomes" id="UP000184731">
    <property type="component" value="Chromosome"/>
</dbReference>
<dbReference type="InterPro" id="IPR020084">
    <property type="entry name" value="NUDIX_hydrolase_CS"/>
</dbReference>
<organism evidence="5 6">
    <name type="scientific">Silvanigrella aquatica</name>
    <dbReference type="NCBI Taxonomy" id="1915309"/>
    <lineage>
        <taxon>Bacteria</taxon>
        <taxon>Pseudomonadati</taxon>
        <taxon>Bdellovibrionota</taxon>
        <taxon>Oligoflexia</taxon>
        <taxon>Silvanigrellales</taxon>
        <taxon>Silvanigrellaceae</taxon>
        <taxon>Silvanigrella</taxon>
    </lineage>
</organism>
<keyword evidence="6" id="KW-1185">Reference proteome</keyword>
<dbReference type="PROSITE" id="PS00893">
    <property type="entry name" value="NUDIX_BOX"/>
    <property type="match status" value="1"/>
</dbReference>
<dbReference type="GO" id="GO:0016787">
    <property type="term" value="F:hydrolase activity"/>
    <property type="evidence" value="ECO:0007669"/>
    <property type="project" value="UniProtKB-KW"/>
</dbReference>
<dbReference type="AlphaFoldDB" id="A0A1L4CY95"/>
<proteinExistence type="predicted"/>
<evidence type="ECO:0000256" key="2">
    <source>
        <dbReference type="PROSITE-ProRule" id="PRU00464"/>
    </source>
</evidence>
<dbReference type="KEGG" id="saqi:AXG55_02890"/>
<dbReference type="InterPro" id="IPR011146">
    <property type="entry name" value="HIT-like"/>
</dbReference>
<dbReference type="PROSITE" id="PS51084">
    <property type="entry name" value="HIT_2"/>
    <property type="match status" value="1"/>
</dbReference>
<dbReference type="SUPFAM" id="SSF55811">
    <property type="entry name" value="Nudix"/>
    <property type="match status" value="1"/>
</dbReference>
<evidence type="ECO:0008006" key="7">
    <source>
        <dbReference type="Google" id="ProtNLM"/>
    </source>
</evidence>
<protein>
    <recommendedName>
        <fullName evidence="7">Nudix hydrolase domain-containing protein</fullName>
    </recommendedName>
</protein>
<dbReference type="RefSeq" id="WP_148696630.1">
    <property type="nucleotide sequence ID" value="NZ_CP017834.1"/>
</dbReference>